<reference evidence="1" key="2">
    <citation type="journal article" date="2015" name="Fish Shellfish Immunol.">
        <title>Early steps in the European eel (Anguilla anguilla)-Vibrio vulnificus interaction in the gills: Role of the RtxA13 toxin.</title>
        <authorList>
            <person name="Callol A."/>
            <person name="Pajuelo D."/>
            <person name="Ebbesson L."/>
            <person name="Teles M."/>
            <person name="MacKenzie S."/>
            <person name="Amaro C."/>
        </authorList>
    </citation>
    <scope>NUCLEOTIDE SEQUENCE</scope>
</reference>
<reference evidence="1" key="1">
    <citation type="submission" date="2014-11" db="EMBL/GenBank/DDBJ databases">
        <authorList>
            <person name="Amaro Gonzalez C."/>
        </authorList>
    </citation>
    <scope>NUCLEOTIDE SEQUENCE</scope>
</reference>
<accession>A0A0E9S6K3</accession>
<proteinExistence type="predicted"/>
<protein>
    <submittedName>
        <fullName evidence="1">Uncharacterized protein</fullName>
    </submittedName>
</protein>
<dbReference type="AlphaFoldDB" id="A0A0E9S6K3"/>
<evidence type="ECO:0000313" key="1">
    <source>
        <dbReference type="EMBL" id="JAH36817.1"/>
    </source>
</evidence>
<organism evidence="1">
    <name type="scientific">Anguilla anguilla</name>
    <name type="common">European freshwater eel</name>
    <name type="synonym">Muraena anguilla</name>
    <dbReference type="NCBI Taxonomy" id="7936"/>
    <lineage>
        <taxon>Eukaryota</taxon>
        <taxon>Metazoa</taxon>
        <taxon>Chordata</taxon>
        <taxon>Craniata</taxon>
        <taxon>Vertebrata</taxon>
        <taxon>Euteleostomi</taxon>
        <taxon>Actinopterygii</taxon>
        <taxon>Neopterygii</taxon>
        <taxon>Teleostei</taxon>
        <taxon>Anguilliformes</taxon>
        <taxon>Anguillidae</taxon>
        <taxon>Anguilla</taxon>
    </lineage>
</organism>
<dbReference type="EMBL" id="GBXM01071760">
    <property type="protein sequence ID" value="JAH36817.1"/>
    <property type="molecule type" value="Transcribed_RNA"/>
</dbReference>
<sequence>MLEDIPLIFQTGRLDIL</sequence>
<name>A0A0E9S6K3_ANGAN</name>